<name>A0A2D2DW94_9BURK</name>
<keyword evidence="2" id="KW-1185">Reference proteome</keyword>
<dbReference type="AlphaFoldDB" id="A0A2D2DW94"/>
<proteinExistence type="predicted"/>
<protein>
    <submittedName>
        <fullName evidence="1">Uncharacterized protein</fullName>
    </submittedName>
</protein>
<dbReference type="EMBL" id="CP024609">
    <property type="protein sequence ID" value="ATQ79237.1"/>
    <property type="molecule type" value="Genomic_DNA"/>
</dbReference>
<dbReference type="KEGG" id="mass:CR152_32190"/>
<reference evidence="1" key="1">
    <citation type="submission" date="2017-10" db="EMBL/GenBank/DDBJ databases">
        <title>Massilia psychrophilum sp. nov., a novel purple-pigmented bacterium isolated from Tianshan glacier, Xinjiang Municipality, China.</title>
        <authorList>
            <person name="Wang H."/>
        </authorList>
    </citation>
    <scope>NUCLEOTIDE SEQUENCE [LARGE SCALE GENOMIC DNA]</scope>
    <source>
        <strain evidence="1">B2</strain>
        <plasmid evidence="1">unnamed</plasmid>
    </source>
</reference>
<geneLocation type="plasmid" evidence="1 2">
    <name>unnamed</name>
</geneLocation>
<accession>A0A2D2DW94</accession>
<organism evidence="1 2">
    <name type="scientific">Massilia violaceinigra</name>
    <dbReference type="NCBI Taxonomy" id="2045208"/>
    <lineage>
        <taxon>Bacteria</taxon>
        <taxon>Pseudomonadati</taxon>
        <taxon>Pseudomonadota</taxon>
        <taxon>Betaproteobacteria</taxon>
        <taxon>Burkholderiales</taxon>
        <taxon>Oxalobacteraceae</taxon>
        <taxon>Telluria group</taxon>
        <taxon>Massilia</taxon>
    </lineage>
</organism>
<evidence type="ECO:0000313" key="2">
    <source>
        <dbReference type="Proteomes" id="UP000229897"/>
    </source>
</evidence>
<dbReference type="Proteomes" id="UP000229897">
    <property type="component" value="Plasmid unnamed"/>
</dbReference>
<gene>
    <name evidence="1" type="ORF">CR152_32190</name>
</gene>
<keyword evidence="1" id="KW-0614">Plasmid</keyword>
<evidence type="ECO:0000313" key="1">
    <source>
        <dbReference type="EMBL" id="ATQ79237.1"/>
    </source>
</evidence>
<sequence length="62" mass="6491">MFIKLCKPAIWRSAEVTGAPKYDAVKAVRLTGSMGSGSFVAGVTRPLQKPPAGLQLGDDMGL</sequence>